<accession>A0A844YJ19</accession>
<dbReference type="InterPro" id="IPR000873">
    <property type="entry name" value="AMP-dep_synth/lig_dom"/>
</dbReference>
<dbReference type="InterPro" id="IPR025110">
    <property type="entry name" value="AMP-bd_C"/>
</dbReference>
<dbReference type="AlphaFoldDB" id="A0A844YJ19"/>
<dbReference type="InterPro" id="IPR020845">
    <property type="entry name" value="AMP-binding_CS"/>
</dbReference>
<name>A0A844YJ19_9SPHN</name>
<dbReference type="PANTHER" id="PTHR43201">
    <property type="entry name" value="ACYL-COA SYNTHETASE"/>
    <property type="match status" value="1"/>
</dbReference>
<dbReference type="Pfam" id="PF13193">
    <property type="entry name" value="AMP-binding_C"/>
    <property type="match status" value="1"/>
</dbReference>
<sequence length="573" mass="63347">MCRFEQKLQRRIRKVGIVDRARAIAKLTAPGRKYELQNVCVNGNEVKWFVNAPTSLRQLISEARCEKTFFVYNDERYTFEEFYQRASNLGRRLIDDYGVKPGDRVAIGLRNYPEWALAFAAITSIGGIVAGLNAWWESDELEYGIRHIGAKVAIVDQERLDRVKLQSGLDFLTLISVRSEPCDRATPIDQLLRQHGELPDIQIEPDDDAVILFTSGSTGHPKGSVSTHRNIIAALLSWELDLAVLATIHGGAPKGQSKPHYPDAALLGMPLFHVNGLLAVLLTSFRRKRKTVAMYKWDPNVAVELVEAEKIVSFVGTPAMTGDIMLAAQKQDKDVSSLLAVGGGGSARAESQVKGIDETFKNAKPHTGWGMTETNSIGTSIGGEEYLMRPSSSGRVSAVLELGIVDSDDNFVKAGERGELLVRGTSVIHKYWDRPDSSGDFLEGGWFRTGDIAYLDEDGYLYIVDRLKQIIIRGGENIGCAEVESAMLNDPAIIEVSVYGVADQRLGEDVAATIYVDREVDVDAIRSNLKLKIAGFKIPKHIRVTTEPLVRIASGKIDKKTIQKDHQKLLDLE</sequence>
<feature type="domain" description="AMP-binding enzyme C-terminal" evidence="2">
    <location>
        <begin position="482"/>
        <end position="556"/>
    </location>
</feature>
<evidence type="ECO:0000259" key="1">
    <source>
        <dbReference type="Pfam" id="PF00501"/>
    </source>
</evidence>
<dbReference type="Pfam" id="PF00501">
    <property type="entry name" value="AMP-binding"/>
    <property type="match status" value="1"/>
</dbReference>
<dbReference type="SUPFAM" id="SSF56801">
    <property type="entry name" value="Acetyl-CoA synthetase-like"/>
    <property type="match status" value="1"/>
</dbReference>
<gene>
    <name evidence="3" type="ORF">GRI48_14045</name>
</gene>
<dbReference type="Gene3D" id="3.40.50.980">
    <property type="match status" value="2"/>
</dbReference>
<evidence type="ECO:0000313" key="4">
    <source>
        <dbReference type="Proteomes" id="UP000445582"/>
    </source>
</evidence>
<dbReference type="InterPro" id="IPR045851">
    <property type="entry name" value="AMP-bd_C_sf"/>
</dbReference>
<evidence type="ECO:0000259" key="2">
    <source>
        <dbReference type="Pfam" id="PF13193"/>
    </source>
</evidence>
<dbReference type="PROSITE" id="PS00455">
    <property type="entry name" value="AMP_BINDING"/>
    <property type="match status" value="1"/>
</dbReference>
<dbReference type="GO" id="GO:0031956">
    <property type="term" value="F:medium-chain fatty acid-CoA ligase activity"/>
    <property type="evidence" value="ECO:0007669"/>
    <property type="project" value="TreeGrafter"/>
</dbReference>
<feature type="domain" description="AMP-dependent synthetase/ligase" evidence="1">
    <location>
        <begin position="63"/>
        <end position="432"/>
    </location>
</feature>
<dbReference type="Proteomes" id="UP000445582">
    <property type="component" value="Unassembled WGS sequence"/>
</dbReference>
<comment type="caution">
    <text evidence="3">The sequence shown here is derived from an EMBL/GenBank/DDBJ whole genome shotgun (WGS) entry which is preliminary data.</text>
</comment>
<organism evidence="3 4">
    <name type="scientific">Qipengyuania oceanensis</name>
    <dbReference type="NCBI Taxonomy" id="1463597"/>
    <lineage>
        <taxon>Bacteria</taxon>
        <taxon>Pseudomonadati</taxon>
        <taxon>Pseudomonadota</taxon>
        <taxon>Alphaproteobacteria</taxon>
        <taxon>Sphingomonadales</taxon>
        <taxon>Erythrobacteraceae</taxon>
        <taxon>Qipengyuania</taxon>
    </lineage>
</organism>
<dbReference type="PANTHER" id="PTHR43201:SF32">
    <property type="entry name" value="2-SUCCINYLBENZOATE--COA LIGASE, CHLOROPLASTIC_PEROXISOMAL"/>
    <property type="match status" value="1"/>
</dbReference>
<dbReference type="EMBL" id="WTYN01000008">
    <property type="protein sequence ID" value="MXO64121.1"/>
    <property type="molecule type" value="Genomic_DNA"/>
</dbReference>
<proteinExistence type="predicted"/>
<dbReference type="GO" id="GO:0006631">
    <property type="term" value="P:fatty acid metabolic process"/>
    <property type="evidence" value="ECO:0007669"/>
    <property type="project" value="TreeGrafter"/>
</dbReference>
<reference evidence="3 4" key="1">
    <citation type="submission" date="2019-12" db="EMBL/GenBank/DDBJ databases">
        <title>Genomic-based taxomic classification of the family Erythrobacteraceae.</title>
        <authorList>
            <person name="Xu L."/>
        </authorList>
    </citation>
    <scope>NUCLEOTIDE SEQUENCE [LARGE SCALE GENOMIC DNA]</scope>
    <source>
        <strain evidence="3 4">MCCC 1A09965</strain>
    </source>
</reference>
<protein>
    <submittedName>
        <fullName evidence="3">AMP-binding protein</fullName>
    </submittedName>
</protein>
<dbReference type="Gene3D" id="2.30.38.10">
    <property type="entry name" value="Luciferase, Domain 3"/>
    <property type="match status" value="1"/>
</dbReference>
<evidence type="ECO:0000313" key="3">
    <source>
        <dbReference type="EMBL" id="MXO64121.1"/>
    </source>
</evidence>
<keyword evidence="4" id="KW-1185">Reference proteome</keyword>
<dbReference type="Gene3D" id="3.30.300.30">
    <property type="match status" value="1"/>
</dbReference>